<proteinExistence type="predicted"/>
<reference evidence="4" key="1">
    <citation type="submission" date="2019-12" db="EMBL/GenBank/DDBJ databases">
        <authorList>
            <person name="zhang j."/>
            <person name="sun C.M."/>
        </authorList>
    </citation>
    <scope>NUCLEOTIDE SEQUENCE</scope>
    <source>
        <strain evidence="4">NS-1</strain>
    </source>
</reference>
<dbReference type="SUPFAM" id="SSF46689">
    <property type="entry name" value="Homeodomain-like"/>
    <property type="match status" value="1"/>
</dbReference>
<dbReference type="InterPro" id="IPR001647">
    <property type="entry name" value="HTH_TetR"/>
</dbReference>
<protein>
    <submittedName>
        <fullName evidence="4">TetR family transcriptional regulator</fullName>
    </submittedName>
</protein>
<organism evidence="4 5">
    <name type="scientific">Iocasia fonsfrigidae</name>
    <dbReference type="NCBI Taxonomy" id="2682810"/>
    <lineage>
        <taxon>Bacteria</taxon>
        <taxon>Bacillati</taxon>
        <taxon>Bacillota</taxon>
        <taxon>Clostridia</taxon>
        <taxon>Halanaerobiales</taxon>
        <taxon>Halanaerobiaceae</taxon>
        <taxon>Iocasia</taxon>
    </lineage>
</organism>
<evidence type="ECO:0000313" key="5">
    <source>
        <dbReference type="Proteomes" id="UP000665020"/>
    </source>
</evidence>
<dbReference type="InterPro" id="IPR050624">
    <property type="entry name" value="HTH-type_Tx_Regulator"/>
</dbReference>
<dbReference type="InterPro" id="IPR009057">
    <property type="entry name" value="Homeodomain-like_sf"/>
</dbReference>
<dbReference type="PANTHER" id="PTHR43479:SF11">
    <property type="entry name" value="ACREF_ENVCD OPERON REPRESSOR-RELATED"/>
    <property type="match status" value="1"/>
</dbReference>
<dbReference type="EMBL" id="CP046640">
    <property type="protein sequence ID" value="QTL98852.1"/>
    <property type="molecule type" value="Genomic_DNA"/>
</dbReference>
<dbReference type="Proteomes" id="UP000665020">
    <property type="component" value="Chromosome"/>
</dbReference>
<keyword evidence="1 2" id="KW-0238">DNA-binding</keyword>
<name>A0A8A7KLZ2_9FIRM</name>
<sequence length="201" mass="24148">MRTEVIKIETYTRKSREERLEEIKQAAQKVFLRKGFKDTNMEDIINETTLSKGGFYYYFKNTKEIYFAILEEKSDNTIAYLGQMFADNQDTIGEVVDYLAESIFEDFAERRLFLMGLYESYYDNDFMEKFGLIQEKYVDLTVNIIIEKHPDMGKEKLREKINFLYTLYHNFVINCNMMAGKNIYKRNKKYLKDLFIDILRD</sequence>
<accession>A0A8A7KLZ2</accession>
<dbReference type="GO" id="GO:0003677">
    <property type="term" value="F:DNA binding"/>
    <property type="evidence" value="ECO:0007669"/>
    <property type="project" value="UniProtKB-UniRule"/>
</dbReference>
<evidence type="ECO:0000259" key="3">
    <source>
        <dbReference type="PROSITE" id="PS50977"/>
    </source>
</evidence>
<dbReference type="AlphaFoldDB" id="A0A8A7KLZ2"/>
<dbReference type="KEGG" id="ifn:GM661_13210"/>
<evidence type="ECO:0000256" key="2">
    <source>
        <dbReference type="PROSITE-ProRule" id="PRU00335"/>
    </source>
</evidence>
<gene>
    <name evidence="4" type="ORF">GM661_13210</name>
</gene>
<dbReference type="Pfam" id="PF00440">
    <property type="entry name" value="TetR_N"/>
    <property type="match status" value="1"/>
</dbReference>
<keyword evidence="5" id="KW-1185">Reference proteome</keyword>
<dbReference type="PANTHER" id="PTHR43479">
    <property type="entry name" value="ACREF/ENVCD OPERON REPRESSOR-RELATED"/>
    <property type="match status" value="1"/>
</dbReference>
<evidence type="ECO:0000256" key="1">
    <source>
        <dbReference type="ARBA" id="ARBA00023125"/>
    </source>
</evidence>
<dbReference type="Gene3D" id="1.10.357.10">
    <property type="entry name" value="Tetracycline Repressor, domain 2"/>
    <property type="match status" value="1"/>
</dbReference>
<dbReference type="PROSITE" id="PS50977">
    <property type="entry name" value="HTH_TETR_2"/>
    <property type="match status" value="1"/>
</dbReference>
<evidence type="ECO:0000313" key="4">
    <source>
        <dbReference type="EMBL" id="QTL98852.1"/>
    </source>
</evidence>
<feature type="DNA-binding region" description="H-T-H motif" evidence="2">
    <location>
        <begin position="40"/>
        <end position="59"/>
    </location>
</feature>
<feature type="domain" description="HTH tetR-type" evidence="3">
    <location>
        <begin position="17"/>
        <end position="77"/>
    </location>
</feature>